<dbReference type="EMBL" id="JADCUA010000010">
    <property type="protein sequence ID" value="KAH9836816.1"/>
    <property type="molecule type" value="Genomic_DNA"/>
</dbReference>
<evidence type="ECO:0000259" key="10">
    <source>
        <dbReference type="PROSITE" id="PS51210"/>
    </source>
</evidence>
<protein>
    <recommendedName>
        <fullName evidence="2 9">Lysophospholipase</fullName>
        <ecNumber evidence="2 9">3.1.1.5</ecNumber>
    </recommendedName>
</protein>
<dbReference type="Pfam" id="PF01735">
    <property type="entry name" value="PLA2_B"/>
    <property type="match status" value="1"/>
</dbReference>
<evidence type="ECO:0000256" key="2">
    <source>
        <dbReference type="ARBA" id="ARBA00013274"/>
    </source>
</evidence>
<evidence type="ECO:0000256" key="5">
    <source>
        <dbReference type="ARBA" id="ARBA00022963"/>
    </source>
</evidence>
<dbReference type="InterPro" id="IPR002642">
    <property type="entry name" value="LysoPLipase_cat_dom"/>
</dbReference>
<proteinExistence type="inferred from homology"/>
<feature type="chain" id="PRO_5044970359" description="Lysophospholipase" evidence="9">
    <location>
        <begin position="20"/>
        <end position="609"/>
    </location>
</feature>
<evidence type="ECO:0000313" key="12">
    <source>
        <dbReference type="Proteomes" id="UP000814176"/>
    </source>
</evidence>
<dbReference type="Gene3D" id="3.40.1090.10">
    <property type="entry name" value="Cytosolic phospholipase A2 catalytic domain"/>
    <property type="match status" value="1"/>
</dbReference>
<evidence type="ECO:0000256" key="6">
    <source>
        <dbReference type="ARBA" id="ARBA00023098"/>
    </source>
</evidence>
<dbReference type="PANTHER" id="PTHR10728">
    <property type="entry name" value="CYTOSOLIC PHOSPHOLIPASE A2"/>
    <property type="match status" value="1"/>
</dbReference>
<dbReference type="PROSITE" id="PS51210">
    <property type="entry name" value="PLA2C"/>
    <property type="match status" value="1"/>
</dbReference>
<feature type="signal peptide" evidence="9">
    <location>
        <begin position="1"/>
        <end position="19"/>
    </location>
</feature>
<reference evidence="11 12" key="1">
    <citation type="journal article" date="2021" name="Environ. Microbiol.">
        <title>Gene family expansions and transcriptome signatures uncover fungal adaptations to wood decay.</title>
        <authorList>
            <person name="Hage H."/>
            <person name="Miyauchi S."/>
            <person name="Viragh M."/>
            <person name="Drula E."/>
            <person name="Min B."/>
            <person name="Chaduli D."/>
            <person name="Navarro D."/>
            <person name="Favel A."/>
            <person name="Norest M."/>
            <person name="Lesage-Meessen L."/>
            <person name="Balint B."/>
            <person name="Merenyi Z."/>
            <person name="de Eugenio L."/>
            <person name="Morin E."/>
            <person name="Martinez A.T."/>
            <person name="Baldrian P."/>
            <person name="Stursova M."/>
            <person name="Martinez M.J."/>
            <person name="Novotny C."/>
            <person name="Magnuson J.K."/>
            <person name="Spatafora J.W."/>
            <person name="Maurice S."/>
            <person name="Pangilinan J."/>
            <person name="Andreopoulos W."/>
            <person name="LaButti K."/>
            <person name="Hundley H."/>
            <person name="Na H."/>
            <person name="Kuo A."/>
            <person name="Barry K."/>
            <person name="Lipzen A."/>
            <person name="Henrissat B."/>
            <person name="Riley R."/>
            <person name="Ahrendt S."/>
            <person name="Nagy L.G."/>
            <person name="Grigoriev I.V."/>
            <person name="Martin F."/>
            <person name="Rosso M.N."/>
        </authorList>
    </citation>
    <scope>NUCLEOTIDE SEQUENCE [LARGE SCALE GENOMIC DNA]</scope>
    <source>
        <strain evidence="11 12">CIRM-BRFM 1785</strain>
    </source>
</reference>
<dbReference type="SUPFAM" id="SSF52151">
    <property type="entry name" value="FabD/lysophospholipase-like"/>
    <property type="match status" value="1"/>
</dbReference>
<evidence type="ECO:0000256" key="1">
    <source>
        <dbReference type="ARBA" id="ARBA00008780"/>
    </source>
</evidence>
<sequence length="609" mass="64583">MLSLLFLGYPLFSPLLVRGQLAAAEAYTPTRVACPPDTSLVRLAGTGTSQSLNPSESAYVSSRQTLVLPSAWQSYLTTVQQQIEARNVSALPSYVSDILSGANGSSAYPTFGIATSGGGYRAAIVGAGALNALDGRNASAIEAGTGGLLQAATYITGLSGGNWLVTSLAQADFPTLSELVFQPNDVSGWGGWNAQYSLASPTSNTVQGLAYDLGLITEIQGKLLAGYPVSIVDLWARILARHFTNGTSANNYFDSSLPHGAGITFSSLTNLSTFVSYSQPFPIVVADSRSWSANFSNLYPDSDDNVPLTNPVYEFSVYEMGSFDPSLAAFTPMQYLGTEPGSDTCTVGFDQLSFIAATSSNIFSSFNYTSFLNGTNLLTPLLELFTQLSNDTESLDWLVTSRVPNPFYGLNEGTYLDSNATELALVDGGDDGEGIPFTPLLAKARGVDVIWATDGSGNITNWANGYVVSAAQARTELLSAYDFPPVPTDTATWLDEGLTTHPTFFGCNSSSPVPLLIYLANGAPPLGQAPLTNITTVQEAFEADDIEAAMSQMFDLTTQGMATEADGVWAKDPEWPACLACAVVDRSRAKAGVERSGVCETCMQKYCWS</sequence>
<evidence type="ECO:0000256" key="8">
    <source>
        <dbReference type="PROSITE-ProRule" id="PRU00555"/>
    </source>
</evidence>
<keyword evidence="3 9" id="KW-0732">Signal</keyword>
<dbReference type="RefSeq" id="XP_047779054.1">
    <property type="nucleotide sequence ID" value="XM_047923817.1"/>
</dbReference>
<keyword evidence="4 8" id="KW-0378">Hydrolase</keyword>
<comment type="similarity">
    <text evidence="1 9">Belongs to the lysophospholipase family.</text>
</comment>
<name>A0ABQ8KGA2_9APHY</name>
<dbReference type="EC" id="3.1.1.5" evidence="2 9"/>
<dbReference type="InterPro" id="IPR016035">
    <property type="entry name" value="Acyl_Trfase/lysoPLipase"/>
</dbReference>
<gene>
    <name evidence="11" type="ORF">C8Q71DRAFT_759976</name>
</gene>
<evidence type="ECO:0000256" key="3">
    <source>
        <dbReference type="ARBA" id="ARBA00022729"/>
    </source>
</evidence>
<feature type="domain" description="PLA2c" evidence="10">
    <location>
        <begin position="33"/>
        <end position="609"/>
    </location>
</feature>
<dbReference type="SMART" id="SM00022">
    <property type="entry name" value="PLAc"/>
    <property type="match status" value="1"/>
</dbReference>
<dbReference type="Proteomes" id="UP000814176">
    <property type="component" value="Unassembled WGS sequence"/>
</dbReference>
<keyword evidence="6 8" id="KW-0443">Lipid metabolism</keyword>
<organism evidence="11 12">
    <name type="scientific">Rhodofomes roseus</name>
    <dbReference type="NCBI Taxonomy" id="34475"/>
    <lineage>
        <taxon>Eukaryota</taxon>
        <taxon>Fungi</taxon>
        <taxon>Dikarya</taxon>
        <taxon>Basidiomycota</taxon>
        <taxon>Agaricomycotina</taxon>
        <taxon>Agaricomycetes</taxon>
        <taxon>Polyporales</taxon>
        <taxon>Rhodofomes</taxon>
    </lineage>
</organism>
<keyword evidence="7" id="KW-0325">Glycoprotein</keyword>
<keyword evidence="12" id="KW-1185">Reference proteome</keyword>
<evidence type="ECO:0000256" key="7">
    <source>
        <dbReference type="ARBA" id="ARBA00023180"/>
    </source>
</evidence>
<evidence type="ECO:0000313" key="11">
    <source>
        <dbReference type="EMBL" id="KAH9836816.1"/>
    </source>
</evidence>
<accession>A0ABQ8KGA2</accession>
<comment type="catalytic activity">
    <reaction evidence="9">
        <text>a 1-acyl-sn-glycero-3-phosphocholine + H2O = sn-glycerol 3-phosphocholine + a fatty acid + H(+)</text>
        <dbReference type="Rhea" id="RHEA:15177"/>
        <dbReference type="ChEBI" id="CHEBI:15377"/>
        <dbReference type="ChEBI" id="CHEBI:15378"/>
        <dbReference type="ChEBI" id="CHEBI:16870"/>
        <dbReference type="ChEBI" id="CHEBI:28868"/>
        <dbReference type="ChEBI" id="CHEBI:58168"/>
        <dbReference type="EC" id="3.1.1.5"/>
    </reaction>
</comment>
<evidence type="ECO:0000256" key="4">
    <source>
        <dbReference type="ARBA" id="ARBA00022801"/>
    </source>
</evidence>
<keyword evidence="5 8" id="KW-0442">Lipid degradation</keyword>
<dbReference type="GeneID" id="72004549"/>
<evidence type="ECO:0000256" key="9">
    <source>
        <dbReference type="RuleBase" id="RU362103"/>
    </source>
</evidence>
<dbReference type="PANTHER" id="PTHR10728:SF33">
    <property type="entry name" value="LYSOPHOSPHOLIPASE 1-RELATED"/>
    <property type="match status" value="1"/>
</dbReference>
<comment type="caution">
    <text evidence="11">The sequence shown here is derived from an EMBL/GenBank/DDBJ whole genome shotgun (WGS) entry which is preliminary data.</text>
</comment>